<proteinExistence type="predicted"/>
<sequence length="63" mass="7386">MLNEGQKKLLSLITERDDKLNWYKTGRTYINKFNNPAELSESFKFLEGESLFITEKDRSTLAI</sequence>
<evidence type="ECO:0000313" key="2">
    <source>
        <dbReference type="Proteomes" id="UP001465153"/>
    </source>
</evidence>
<gene>
    <name evidence="1" type="ORF">NBRC116591_17910</name>
</gene>
<keyword evidence="2" id="KW-1185">Reference proteome</keyword>
<dbReference type="Proteomes" id="UP001465153">
    <property type="component" value="Unassembled WGS sequence"/>
</dbReference>
<reference evidence="1 2" key="1">
    <citation type="submission" date="2024-04" db="EMBL/GenBank/DDBJ databases">
        <title>Draft genome sequence of Sessilibacter corallicola NBRC 116591.</title>
        <authorList>
            <person name="Miyakawa T."/>
            <person name="Kusuya Y."/>
            <person name="Miura T."/>
        </authorList>
    </citation>
    <scope>NUCLEOTIDE SEQUENCE [LARGE SCALE GENOMIC DNA]</scope>
    <source>
        <strain evidence="1 2">KU-00831-HH</strain>
    </source>
</reference>
<comment type="caution">
    <text evidence="1">The sequence shown here is derived from an EMBL/GenBank/DDBJ whole genome shotgun (WGS) entry which is preliminary data.</text>
</comment>
<dbReference type="EMBL" id="BAABWN010000005">
    <property type="protein sequence ID" value="GAA6167980.1"/>
    <property type="molecule type" value="Genomic_DNA"/>
</dbReference>
<name>A0ABQ0A8K7_9GAMM</name>
<accession>A0ABQ0A8K7</accession>
<organism evidence="1 2">
    <name type="scientific">Sessilibacter corallicola</name>
    <dbReference type="NCBI Taxonomy" id="2904075"/>
    <lineage>
        <taxon>Bacteria</taxon>
        <taxon>Pseudomonadati</taxon>
        <taxon>Pseudomonadota</taxon>
        <taxon>Gammaproteobacteria</taxon>
        <taxon>Cellvibrionales</taxon>
        <taxon>Cellvibrionaceae</taxon>
        <taxon>Sessilibacter</taxon>
    </lineage>
</organism>
<protein>
    <submittedName>
        <fullName evidence="1">Uncharacterized protein</fullName>
    </submittedName>
</protein>
<evidence type="ECO:0000313" key="1">
    <source>
        <dbReference type="EMBL" id="GAA6167980.1"/>
    </source>
</evidence>